<evidence type="ECO:0000313" key="10">
    <source>
        <dbReference type="EMBL" id="OBS30632.1"/>
    </source>
</evidence>
<dbReference type="Gene3D" id="3.40.1160.10">
    <property type="entry name" value="Acetylglutamate kinase-like"/>
    <property type="match status" value="1"/>
</dbReference>
<evidence type="ECO:0000313" key="11">
    <source>
        <dbReference type="Proteomes" id="UP000091969"/>
    </source>
</evidence>
<dbReference type="InterPro" id="IPR033719">
    <property type="entry name" value="NAGS_kin"/>
</dbReference>
<dbReference type="Gene3D" id="3.40.630.30">
    <property type="match status" value="1"/>
</dbReference>
<feature type="domain" description="N-acetyltransferase" evidence="9">
    <location>
        <begin position="302"/>
        <end position="449"/>
    </location>
</feature>
<comment type="caution">
    <text evidence="10">The sequence shown here is derived from an EMBL/GenBank/DDBJ whole genome shotgun (WGS) entry which is preliminary data.</text>
</comment>
<keyword evidence="8" id="KW-0963">Cytoplasm</keyword>
<comment type="catalytic activity">
    <reaction evidence="7 8">
        <text>L-glutamate + acetyl-CoA = N-acetyl-L-glutamate + CoA + H(+)</text>
        <dbReference type="Rhea" id="RHEA:24292"/>
        <dbReference type="ChEBI" id="CHEBI:15378"/>
        <dbReference type="ChEBI" id="CHEBI:29985"/>
        <dbReference type="ChEBI" id="CHEBI:44337"/>
        <dbReference type="ChEBI" id="CHEBI:57287"/>
        <dbReference type="ChEBI" id="CHEBI:57288"/>
        <dbReference type="EC" id="2.3.1.1"/>
    </reaction>
</comment>
<reference evidence="10 11" key="1">
    <citation type="submission" date="2016-06" db="EMBL/GenBank/DDBJ databases">
        <title>Genome sequence of Tepidimonas fonticaldi PL17.</title>
        <authorList>
            <person name="Pinnaka A.K."/>
        </authorList>
    </citation>
    <scope>NUCLEOTIDE SEQUENCE [LARGE SCALE GENOMIC DNA]</scope>
    <source>
        <strain evidence="10 11">PL17</strain>
    </source>
</reference>
<comment type="miscellaneous">
    <text evidence="8">In bacteria which possess the bifunctional enzyme ornithine acetyltransferase/N-acetylglutamate synthase (ArgJ), ArgA fulfills an anaplerotic role.</text>
</comment>
<keyword evidence="3 8" id="KW-0055">Arginine biosynthesis</keyword>
<evidence type="ECO:0000256" key="2">
    <source>
        <dbReference type="ARBA" id="ARBA00009145"/>
    </source>
</evidence>
<dbReference type="CDD" id="cd04301">
    <property type="entry name" value="NAT_SF"/>
    <property type="match status" value="1"/>
</dbReference>
<dbReference type="PANTHER" id="PTHR30602:SF12">
    <property type="entry name" value="AMINO-ACID ACETYLTRANSFERASE NAGS1, CHLOROPLASTIC-RELATED"/>
    <property type="match status" value="1"/>
</dbReference>
<dbReference type="HAMAP" id="MF_01105">
    <property type="entry name" value="N_acetyl_glu_synth"/>
    <property type="match status" value="1"/>
</dbReference>
<dbReference type="RefSeq" id="WP_068609269.1">
    <property type="nucleotide sequence ID" value="NZ_LZDH01000056.1"/>
</dbReference>
<dbReference type="SUPFAM" id="SSF53633">
    <property type="entry name" value="Carbamate kinase-like"/>
    <property type="match status" value="1"/>
</dbReference>
<dbReference type="PANTHER" id="PTHR30602">
    <property type="entry name" value="AMINO-ACID ACETYLTRANSFERASE"/>
    <property type="match status" value="1"/>
</dbReference>
<dbReference type="InterPro" id="IPR036393">
    <property type="entry name" value="AceGlu_kinase-like_sf"/>
</dbReference>
<evidence type="ECO:0000256" key="7">
    <source>
        <dbReference type="ARBA" id="ARBA00048372"/>
    </source>
</evidence>
<dbReference type="NCBIfam" id="TIGR01890">
    <property type="entry name" value="N-Ac-Glu-synth"/>
    <property type="match status" value="1"/>
</dbReference>
<accession>A0A1A6DUN2</accession>
<dbReference type="Pfam" id="PF00696">
    <property type="entry name" value="AA_kinase"/>
    <property type="match status" value="1"/>
</dbReference>
<dbReference type="Pfam" id="PF00583">
    <property type="entry name" value="Acetyltransf_1"/>
    <property type="match status" value="1"/>
</dbReference>
<comment type="pathway">
    <text evidence="1 8">Amino-acid biosynthesis; L-arginine biosynthesis; N(2)-acetyl-L-ornithine from L-glutamate: step 1/4.</text>
</comment>
<keyword evidence="11" id="KW-1185">Reference proteome</keyword>
<dbReference type="Proteomes" id="UP000091969">
    <property type="component" value="Unassembled WGS sequence"/>
</dbReference>
<dbReference type="NCBIfam" id="NF003641">
    <property type="entry name" value="PRK05279.1"/>
    <property type="match status" value="1"/>
</dbReference>
<evidence type="ECO:0000256" key="3">
    <source>
        <dbReference type="ARBA" id="ARBA00022571"/>
    </source>
</evidence>
<name>A0A1A6DUN2_9BURK</name>
<proteinExistence type="inferred from homology"/>
<protein>
    <recommendedName>
        <fullName evidence="8">Amino-acid acetyltransferase</fullName>
        <ecNumber evidence="8">2.3.1.1</ecNumber>
    </recommendedName>
    <alternativeName>
        <fullName evidence="8">N-acetylglutamate synthase</fullName>
        <shortName evidence="8">AGS</shortName>
        <shortName evidence="8">NAGS</shortName>
    </alternativeName>
</protein>
<dbReference type="SUPFAM" id="SSF55729">
    <property type="entry name" value="Acyl-CoA N-acyltransferases (Nat)"/>
    <property type="match status" value="1"/>
</dbReference>
<dbReference type="InterPro" id="IPR001048">
    <property type="entry name" value="Asp/Glu/Uridylate_kinase"/>
</dbReference>
<dbReference type="OrthoDB" id="9802238at2"/>
<sequence length="449" mass="49484">MSTVFNFTFVPWFRSVAPYIHKFRNQTFVVGVPGEAIAAGKLPNLVQDLALIQSMGVRVVLVHGFRPQVNEQLRAKGHEARYHRGIRITDSVALDSAQEAAGQLRYEIEAAFSMGLPNTPMAGATVRVISGNFITARPVGIVDGIDFQHSGLVRKVDAVGIVRALDMGALVLLSPFGFSPTGEAFNLSMEEVATSVAVALQADKLIFVTEIPGIRVRPFDPPGDDNPIDTELPLADAERILAEGPQPAQPTDPGFYLQYCVRACKGGVERSHIIPFAVDGSLLLEVYVHDGIGTMVVDEKLESLREANADDVGGILQLIEPFEKDGTLVKRSRTEIERDIANYTIIEHDGVIFGCAALYPYPEARTGEMASLTVSPQAQGQGDGEKLLKRIEQRARLMGLESIFVLTTRTMHWFLKRGFQPVPPDWLPEARKRKYNWDRRSQVLVKRLG</sequence>
<evidence type="ECO:0000259" key="9">
    <source>
        <dbReference type="PROSITE" id="PS51186"/>
    </source>
</evidence>
<dbReference type="GO" id="GO:0005737">
    <property type="term" value="C:cytoplasm"/>
    <property type="evidence" value="ECO:0007669"/>
    <property type="project" value="UniProtKB-SubCell"/>
</dbReference>
<gene>
    <name evidence="8" type="primary">argA</name>
    <name evidence="10" type="ORF">A9O67_06455</name>
</gene>
<dbReference type="InterPro" id="IPR010167">
    <property type="entry name" value="NH2A_AcTrfase"/>
</dbReference>
<dbReference type="STRING" id="1101373.A9O67_06455"/>
<dbReference type="InterPro" id="IPR000182">
    <property type="entry name" value="GNAT_dom"/>
</dbReference>
<dbReference type="CDD" id="cd04237">
    <property type="entry name" value="AAK_NAGS-ABP"/>
    <property type="match status" value="1"/>
</dbReference>
<evidence type="ECO:0000256" key="4">
    <source>
        <dbReference type="ARBA" id="ARBA00022605"/>
    </source>
</evidence>
<dbReference type="InterPro" id="IPR016181">
    <property type="entry name" value="Acyl_CoA_acyltransferase"/>
</dbReference>
<keyword evidence="6 8" id="KW-0012">Acyltransferase</keyword>
<dbReference type="AlphaFoldDB" id="A0A1A6DUN2"/>
<dbReference type="UniPathway" id="UPA00068">
    <property type="reaction ID" value="UER00106"/>
</dbReference>
<dbReference type="GO" id="GO:0006526">
    <property type="term" value="P:L-arginine biosynthetic process"/>
    <property type="evidence" value="ECO:0007669"/>
    <property type="project" value="UniProtKB-UniRule"/>
</dbReference>
<evidence type="ECO:0000256" key="5">
    <source>
        <dbReference type="ARBA" id="ARBA00022679"/>
    </source>
</evidence>
<comment type="subcellular location">
    <subcellularLocation>
        <location evidence="8">Cytoplasm</location>
    </subcellularLocation>
</comment>
<evidence type="ECO:0000256" key="6">
    <source>
        <dbReference type="ARBA" id="ARBA00023315"/>
    </source>
</evidence>
<evidence type="ECO:0000256" key="1">
    <source>
        <dbReference type="ARBA" id="ARBA00004925"/>
    </source>
</evidence>
<keyword evidence="4 8" id="KW-0028">Amino-acid biosynthesis</keyword>
<dbReference type="EC" id="2.3.1.1" evidence="8"/>
<organism evidence="10 11">
    <name type="scientific">Tepidimonas fonticaldi</name>
    <dbReference type="NCBI Taxonomy" id="1101373"/>
    <lineage>
        <taxon>Bacteria</taxon>
        <taxon>Pseudomonadati</taxon>
        <taxon>Pseudomonadota</taxon>
        <taxon>Betaproteobacteria</taxon>
        <taxon>Burkholderiales</taxon>
        <taxon>Tepidimonas</taxon>
    </lineage>
</organism>
<dbReference type="EMBL" id="LZDH01000056">
    <property type="protein sequence ID" value="OBS30632.1"/>
    <property type="molecule type" value="Genomic_DNA"/>
</dbReference>
<comment type="similarity">
    <text evidence="2 8">Belongs to the acetyltransferase family. ArgA subfamily.</text>
</comment>
<dbReference type="GO" id="GO:0004042">
    <property type="term" value="F:L-glutamate N-acetyltransferase activity"/>
    <property type="evidence" value="ECO:0007669"/>
    <property type="project" value="UniProtKB-UniRule"/>
</dbReference>
<evidence type="ECO:0000256" key="8">
    <source>
        <dbReference type="HAMAP-Rule" id="MF_01105"/>
    </source>
</evidence>
<keyword evidence="5 8" id="KW-0808">Transferase</keyword>
<dbReference type="PROSITE" id="PS51186">
    <property type="entry name" value="GNAT"/>
    <property type="match status" value="1"/>
</dbReference>
<dbReference type="PIRSF" id="PIRSF000423">
    <property type="entry name" value="ArgA"/>
    <property type="match status" value="1"/>
</dbReference>